<reference evidence="1" key="1">
    <citation type="submission" date="2019-10" db="EMBL/GenBank/DDBJ databases">
        <authorList>
            <consortium name="DOE Joint Genome Institute"/>
            <person name="Kuo A."/>
            <person name="Miyauchi S."/>
            <person name="Kiss E."/>
            <person name="Drula E."/>
            <person name="Kohler A."/>
            <person name="Sanchez-Garcia M."/>
            <person name="Andreopoulos B."/>
            <person name="Barry K.W."/>
            <person name="Bonito G."/>
            <person name="Buee M."/>
            <person name="Carver A."/>
            <person name="Chen C."/>
            <person name="Cichocki N."/>
            <person name="Clum A."/>
            <person name="Culley D."/>
            <person name="Crous P.W."/>
            <person name="Fauchery L."/>
            <person name="Girlanda M."/>
            <person name="Hayes R."/>
            <person name="Keri Z."/>
            <person name="LaButti K."/>
            <person name="Lipzen A."/>
            <person name="Lombard V."/>
            <person name="Magnuson J."/>
            <person name="Maillard F."/>
            <person name="Morin E."/>
            <person name="Murat C."/>
            <person name="Nolan M."/>
            <person name="Ohm R."/>
            <person name="Pangilinan J."/>
            <person name="Pereira M."/>
            <person name="Perotto S."/>
            <person name="Peter M."/>
            <person name="Riley R."/>
            <person name="Sitrit Y."/>
            <person name="Stielow B."/>
            <person name="Szollosi G."/>
            <person name="Zifcakova L."/>
            <person name="Stursova M."/>
            <person name="Spatafora J.W."/>
            <person name="Tedersoo L."/>
            <person name="Vaario L.-M."/>
            <person name="Yamada A."/>
            <person name="Yan M."/>
            <person name="Wang P."/>
            <person name="Xu J."/>
            <person name="Bruns T."/>
            <person name="Baldrian P."/>
            <person name="Vilgalys R."/>
            <person name="Henrissat B."/>
            <person name="Grigoriev I.V."/>
            <person name="Hibbett D."/>
            <person name="Nagy L.G."/>
            <person name="Martin F.M."/>
        </authorList>
    </citation>
    <scope>NUCLEOTIDE SEQUENCE</scope>
    <source>
        <strain evidence="1">BED1</strain>
    </source>
</reference>
<protein>
    <submittedName>
        <fullName evidence="1">Uncharacterized protein</fullName>
    </submittedName>
</protein>
<keyword evidence="2" id="KW-1185">Reference proteome</keyword>
<proteinExistence type="predicted"/>
<evidence type="ECO:0000313" key="2">
    <source>
        <dbReference type="Proteomes" id="UP001194468"/>
    </source>
</evidence>
<reference evidence="1" key="2">
    <citation type="journal article" date="2020" name="Nat. Commun.">
        <title>Large-scale genome sequencing of mycorrhizal fungi provides insights into the early evolution of symbiotic traits.</title>
        <authorList>
            <person name="Miyauchi S."/>
            <person name="Kiss E."/>
            <person name="Kuo A."/>
            <person name="Drula E."/>
            <person name="Kohler A."/>
            <person name="Sanchez-Garcia M."/>
            <person name="Morin E."/>
            <person name="Andreopoulos B."/>
            <person name="Barry K.W."/>
            <person name="Bonito G."/>
            <person name="Buee M."/>
            <person name="Carver A."/>
            <person name="Chen C."/>
            <person name="Cichocki N."/>
            <person name="Clum A."/>
            <person name="Culley D."/>
            <person name="Crous P.W."/>
            <person name="Fauchery L."/>
            <person name="Girlanda M."/>
            <person name="Hayes R.D."/>
            <person name="Keri Z."/>
            <person name="LaButti K."/>
            <person name="Lipzen A."/>
            <person name="Lombard V."/>
            <person name="Magnuson J."/>
            <person name="Maillard F."/>
            <person name="Murat C."/>
            <person name="Nolan M."/>
            <person name="Ohm R.A."/>
            <person name="Pangilinan J."/>
            <person name="Pereira M.F."/>
            <person name="Perotto S."/>
            <person name="Peter M."/>
            <person name="Pfister S."/>
            <person name="Riley R."/>
            <person name="Sitrit Y."/>
            <person name="Stielow J.B."/>
            <person name="Szollosi G."/>
            <person name="Zifcakova L."/>
            <person name="Stursova M."/>
            <person name="Spatafora J.W."/>
            <person name="Tedersoo L."/>
            <person name="Vaario L.M."/>
            <person name="Yamada A."/>
            <person name="Yan M."/>
            <person name="Wang P."/>
            <person name="Xu J."/>
            <person name="Bruns T."/>
            <person name="Baldrian P."/>
            <person name="Vilgalys R."/>
            <person name="Dunand C."/>
            <person name="Henrissat B."/>
            <person name="Grigoriev I.V."/>
            <person name="Hibbett D."/>
            <person name="Nagy L.G."/>
            <person name="Martin F.M."/>
        </authorList>
    </citation>
    <scope>NUCLEOTIDE SEQUENCE</scope>
    <source>
        <strain evidence="1">BED1</strain>
    </source>
</reference>
<accession>A0AAD4BIZ9</accession>
<name>A0AAD4BIZ9_BOLED</name>
<gene>
    <name evidence="1" type="ORF">L210DRAFT_3651152</name>
</gene>
<organism evidence="1 2">
    <name type="scientific">Boletus edulis BED1</name>
    <dbReference type="NCBI Taxonomy" id="1328754"/>
    <lineage>
        <taxon>Eukaryota</taxon>
        <taxon>Fungi</taxon>
        <taxon>Dikarya</taxon>
        <taxon>Basidiomycota</taxon>
        <taxon>Agaricomycotina</taxon>
        <taxon>Agaricomycetes</taxon>
        <taxon>Agaricomycetidae</taxon>
        <taxon>Boletales</taxon>
        <taxon>Boletineae</taxon>
        <taxon>Boletaceae</taxon>
        <taxon>Boletoideae</taxon>
        <taxon>Boletus</taxon>
    </lineage>
</organism>
<dbReference type="Proteomes" id="UP001194468">
    <property type="component" value="Unassembled WGS sequence"/>
</dbReference>
<comment type="caution">
    <text evidence="1">The sequence shown here is derived from an EMBL/GenBank/DDBJ whole genome shotgun (WGS) entry which is preliminary data.</text>
</comment>
<dbReference type="AlphaFoldDB" id="A0AAD4BIZ9"/>
<dbReference type="EMBL" id="WHUW01000050">
    <property type="protein sequence ID" value="KAF8431468.1"/>
    <property type="molecule type" value="Genomic_DNA"/>
</dbReference>
<evidence type="ECO:0000313" key="1">
    <source>
        <dbReference type="EMBL" id="KAF8431468.1"/>
    </source>
</evidence>
<sequence length="150" mass="16665">MSQLSTSTEMGTLQPVFDDPAIHVKKLKKKAKKAIARAINNYHQQQVVTADMLEARLSSANDLVLKLSIPKPPQLQVLERDLGDSITILKDKNRIFGTPLSVNELLDPLEERENLDMEAEMFEDDAEIIAETKMISWGGSDGDIRADCTG</sequence>